<dbReference type="Proteomes" id="UP001303160">
    <property type="component" value="Unassembled WGS sequence"/>
</dbReference>
<proteinExistence type="predicted"/>
<reference evidence="2" key="1">
    <citation type="journal article" date="2023" name="Mol. Phylogenet. Evol.">
        <title>Genome-scale phylogeny and comparative genomics of the fungal order Sordariales.</title>
        <authorList>
            <person name="Hensen N."/>
            <person name="Bonometti L."/>
            <person name="Westerberg I."/>
            <person name="Brannstrom I.O."/>
            <person name="Guillou S."/>
            <person name="Cros-Aarteil S."/>
            <person name="Calhoun S."/>
            <person name="Haridas S."/>
            <person name="Kuo A."/>
            <person name="Mondo S."/>
            <person name="Pangilinan J."/>
            <person name="Riley R."/>
            <person name="LaButti K."/>
            <person name="Andreopoulos B."/>
            <person name="Lipzen A."/>
            <person name="Chen C."/>
            <person name="Yan M."/>
            <person name="Daum C."/>
            <person name="Ng V."/>
            <person name="Clum A."/>
            <person name="Steindorff A."/>
            <person name="Ohm R.A."/>
            <person name="Martin F."/>
            <person name="Silar P."/>
            <person name="Natvig D.O."/>
            <person name="Lalanne C."/>
            <person name="Gautier V."/>
            <person name="Ament-Velasquez S.L."/>
            <person name="Kruys A."/>
            <person name="Hutchinson M.I."/>
            <person name="Powell A.J."/>
            <person name="Barry K."/>
            <person name="Miller A.N."/>
            <person name="Grigoriev I.V."/>
            <person name="Debuchy R."/>
            <person name="Gladieux P."/>
            <person name="Hiltunen Thoren M."/>
            <person name="Johannesson H."/>
        </authorList>
    </citation>
    <scope>NUCLEOTIDE SEQUENCE</scope>
    <source>
        <strain evidence="2">CBS 315.58</strain>
    </source>
</reference>
<name>A0AAN7AXS5_9PEZI</name>
<comment type="caution">
    <text evidence="2">The sequence shown here is derived from an EMBL/GenBank/DDBJ whole genome shotgun (WGS) entry which is preliminary data.</text>
</comment>
<keyword evidence="3" id="KW-1185">Reference proteome</keyword>
<sequence length="477" mass="53949">MAYNYDPNNPNPGDKSAPSASTSRSRKREGSPSTSNERSAKHRQLGHNARVPTSASARCNHQPPVLKAVDQTSFIQNPPGLDHPNDLTDEEKAWWAQPGRKVLESYDASEIRVAPKGFGADSRLLNIQSKDDTVNWIADDPTPGHPNRQVALIGLTAENADALAASIAQTGWKHPHGSLARVRIEPQFLSGVYHFSDFLALSAGILGEKETVVQQMLASDAFKAQYELPWSRESAKMLLNMHPRDFNATYHQESRLPRDNTWSNPTTKKDVLVRWIREVVNQDYPWDSIFVTDRYIPEYWVNKLLHPENGVADLHRYLFSAFESEATDILMARGAVTERPAPGNPGGPVLKFLQVGDYTKARAAAWKVPEFQKNADGTPKIELVAFGRFWFGWTDGPGDMILYREYRRARHLSYFSFSRPAIHYWVNMWLDDLLSKKTLLGKLYAAVDALELRPGLKVLFEALWEKWRAQQRPSSET</sequence>
<evidence type="ECO:0000256" key="1">
    <source>
        <dbReference type="SAM" id="MobiDB-lite"/>
    </source>
</evidence>
<feature type="region of interest" description="Disordered" evidence="1">
    <location>
        <begin position="1"/>
        <end position="59"/>
    </location>
</feature>
<evidence type="ECO:0000313" key="3">
    <source>
        <dbReference type="Proteomes" id="UP001303160"/>
    </source>
</evidence>
<reference evidence="2" key="2">
    <citation type="submission" date="2023-05" db="EMBL/GenBank/DDBJ databases">
        <authorList>
            <consortium name="Lawrence Berkeley National Laboratory"/>
            <person name="Steindorff A."/>
            <person name="Hensen N."/>
            <person name="Bonometti L."/>
            <person name="Westerberg I."/>
            <person name="Brannstrom I.O."/>
            <person name="Guillou S."/>
            <person name="Cros-Aarteil S."/>
            <person name="Calhoun S."/>
            <person name="Haridas S."/>
            <person name="Kuo A."/>
            <person name="Mondo S."/>
            <person name="Pangilinan J."/>
            <person name="Riley R."/>
            <person name="Labutti K."/>
            <person name="Andreopoulos B."/>
            <person name="Lipzen A."/>
            <person name="Chen C."/>
            <person name="Yanf M."/>
            <person name="Daum C."/>
            <person name="Ng V."/>
            <person name="Clum A."/>
            <person name="Ohm R."/>
            <person name="Martin F."/>
            <person name="Silar P."/>
            <person name="Natvig D."/>
            <person name="Lalanne C."/>
            <person name="Gautier V."/>
            <person name="Ament-Velasquez S.L."/>
            <person name="Kruys A."/>
            <person name="Hutchinson M.I."/>
            <person name="Powell A.J."/>
            <person name="Barry K."/>
            <person name="Miller A.N."/>
            <person name="Grigoriev I.V."/>
            <person name="Debuchy R."/>
            <person name="Gladieux P."/>
            <person name="Thoren M.H."/>
            <person name="Johannesson H."/>
        </authorList>
    </citation>
    <scope>NUCLEOTIDE SEQUENCE</scope>
    <source>
        <strain evidence="2">CBS 315.58</strain>
    </source>
</reference>
<evidence type="ECO:0000313" key="2">
    <source>
        <dbReference type="EMBL" id="KAK4202869.1"/>
    </source>
</evidence>
<accession>A0AAN7AXS5</accession>
<protein>
    <submittedName>
        <fullName evidence="2">Uncharacterized protein</fullName>
    </submittedName>
</protein>
<dbReference type="AlphaFoldDB" id="A0AAN7AXS5"/>
<gene>
    <name evidence="2" type="ORF">QBC40DRAFT_346608</name>
</gene>
<organism evidence="2 3">
    <name type="scientific">Triangularia verruculosa</name>
    <dbReference type="NCBI Taxonomy" id="2587418"/>
    <lineage>
        <taxon>Eukaryota</taxon>
        <taxon>Fungi</taxon>
        <taxon>Dikarya</taxon>
        <taxon>Ascomycota</taxon>
        <taxon>Pezizomycotina</taxon>
        <taxon>Sordariomycetes</taxon>
        <taxon>Sordariomycetidae</taxon>
        <taxon>Sordariales</taxon>
        <taxon>Podosporaceae</taxon>
        <taxon>Triangularia</taxon>
    </lineage>
</organism>
<dbReference type="EMBL" id="MU863893">
    <property type="protein sequence ID" value="KAK4202869.1"/>
    <property type="molecule type" value="Genomic_DNA"/>
</dbReference>